<keyword evidence="4" id="KW-1185">Reference proteome</keyword>
<dbReference type="Pfam" id="PF20351">
    <property type="entry name" value="DUF6646"/>
    <property type="match status" value="1"/>
</dbReference>
<feature type="chain" id="PRO_5044712736" evidence="1">
    <location>
        <begin position="21"/>
        <end position="176"/>
    </location>
</feature>
<protein>
    <submittedName>
        <fullName evidence="2">DUF6646 family protein</fullName>
    </submittedName>
</protein>
<keyword evidence="1" id="KW-0732">Signal</keyword>
<dbReference type="AlphaFoldDB" id="A0AAU6NVF9"/>
<evidence type="ECO:0000313" key="2">
    <source>
        <dbReference type="EMBL" id="WXA01582.1"/>
    </source>
</evidence>
<reference evidence="2 4" key="1">
    <citation type="submission" date="2023-10" db="EMBL/GenBank/DDBJ databases">
        <title>Culture-based analysis of two novel bacteria associated with mangrove crab gills.</title>
        <authorList>
            <person name="Yang X."/>
            <person name="Garuglieri E."/>
            <person name="Van Goethem M.W."/>
            <person name="Fusi M."/>
            <person name="Marasco R."/>
            <person name="Daffonchio D.G."/>
        </authorList>
    </citation>
    <scope>NUCLEOTIDE SEQUENCE [LARGE SCALE GENOMIC DNA]</scope>
    <source>
        <strain evidence="3">UG2-1</strain>
        <strain evidence="2">UG2-2</strain>
        <strain evidence="4">UG2_2</strain>
    </source>
</reference>
<evidence type="ECO:0000313" key="3">
    <source>
        <dbReference type="EMBL" id="WXA13258.1"/>
    </source>
</evidence>
<accession>A0AAU6NVF9</accession>
<evidence type="ECO:0000256" key="1">
    <source>
        <dbReference type="SAM" id="SignalP"/>
    </source>
</evidence>
<proteinExistence type="predicted"/>
<name>A0AAU6NVF9_9FLAO</name>
<evidence type="ECO:0000313" key="4">
    <source>
        <dbReference type="Proteomes" id="UP001368318"/>
    </source>
</evidence>
<gene>
    <name evidence="3" type="ORF">R3L15_14190</name>
    <name evidence="2" type="ORF">R3L16_07400</name>
</gene>
<dbReference type="EMBL" id="CP136924">
    <property type="protein sequence ID" value="WXA01582.1"/>
    <property type="molecule type" value="Genomic_DNA"/>
</dbReference>
<organism evidence="2 4">
    <name type="scientific">Mangrovimonas cancribranchiae</name>
    <dbReference type="NCBI Taxonomy" id="3080055"/>
    <lineage>
        <taxon>Bacteria</taxon>
        <taxon>Pseudomonadati</taxon>
        <taxon>Bacteroidota</taxon>
        <taxon>Flavobacteriia</taxon>
        <taxon>Flavobacteriales</taxon>
        <taxon>Flavobacteriaceae</taxon>
        <taxon>Mangrovimonas</taxon>
    </lineage>
</organism>
<feature type="signal peptide" evidence="1">
    <location>
        <begin position="1"/>
        <end position="20"/>
    </location>
</feature>
<dbReference type="Proteomes" id="UP001368318">
    <property type="component" value="Chromosome"/>
</dbReference>
<dbReference type="InterPro" id="IPR046588">
    <property type="entry name" value="DUF6646"/>
</dbReference>
<dbReference type="EMBL" id="CP136925">
    <property type="protein sequence ID" value="WXA13258.1"/>
    <property type="molecule type" value="Genomic_DNA"/>
</dbReference>
<sequence>MKNLLVIITLLSFAFANGQAFSGKGDQKLQVGANFQDSATGVNVSYDLGLGENISVGITSTYALGISNGLEDDVVDLNGKTIVEKAGFLDRFDLKARFNANIGNVLNIDENFDLYPGLNLSLKNFGGHVGARYFFTDGFGVYSEAQFPIAKYNDKLTRAEHIHNQFTVNLGAVFNL</sequence>
<dbReference type="RefSeq" id="WP_338732450.1">
    <property type="nucleotide sequence ID" value="NZ_CP136924.1"/>
</dbReference>
<dbReference type="KEGG" id="mcaa:R3L15_14190"/>